<dbReference type="FunFam" id="3.40.50.300:FF:000287">
    <property type="entry name" value="Multidrug ABC transporter ATP-binding protein"/>
    <property type="match status" value="1"/>
</dbReference>
<feature type="transmembrane region" description="Helical" evidence="9">
    <location>
        <begin position="118"/>
        <end position="139"/>
    </location>
</feature>
<dbReference type="PANTHER" id="PTHR24221:SF503">
    <property type="entry name" value="MITOCHONDRIAL POTASSIUM CHANNEL ATP-BINDING SUBUNIT"/>
    <property type="match status" value="1"/>
</dbReference>
<dbReference type="PROSITE" id="PS00211">
    <property type="entry name" value="ABC_TRANSPORTER_1"/>
    <property type="match status" value="1"/>
</dbReference>
<name>A0A0S4JF49_BODSA</name>
<evidence type="ECO:0000256" key="2">
    <source>
        <dbReference type="ARBA" id="ARBA00022448"/>
    </source>
</evidence>
<dbReference type="GO" id="GO:0140359">
    <property type="term" value="F:ABC-type transporter activity"/>
    <property type="evidence" value="ECO:0007669"/>
    <property type="project" value="InterPro"/>
</dbReference>
<feature type="transmembrane region" description="Helical" evidence="9">
    <location>
        <begin position="317"/>
        <end position="338"/>
    </location>
</feature>
<keyword evidence="13" id="KW-1185">Reference proteome</keyword>
<dbReference type="GO" id="GO:0005524">
    <property type="term" value="F:ATP binding"/>
    <property type="evidence" value="ECO:0007669"/>
    <property type="project" value="UniProtKB-KW"/>
</dbReference>
<evidence type="ECO:0000256" key="7">
    <source>
        <dbReference type="ARBA" id="ARBA00023136"/>
    </source>
</evidence>
<dbReference type="InterPro" id="IPR039421">
    <property type="entry name" value="Type_1_exporter"/>
</dbReference>
<feature type="transmembrane region" description="Helical" evidence="9">
    <location>
        <begin position="174"/>
        <end position="200"/>
    </location>
</feature>
<dbReference type="InterPro" id="IPR003439">
    <property type="entry name" value="ABC_transporter-like_ATP-bd"/>
</dbReference>
<accession>A0A0S4JF49</accession>
<proteinExistence type="inferred from homology"/>
<keyword evidence="5" id="KW-0067">ATP-binding</keyword>
<dbReference type="InterPro" id="IPR027417">
    <property type="entry name" value="P-loop_NTPase"/>
</dbReference>
<feature type="domain" description="ABC transporter" evidence="10">
    <location>
        <begin position="515"/>
        <end position="750"/>
    </location>
</feature>
<dbReference type="GO" id="GO:0016020">
    <property type="term" value="C:membrane"/>
    <property type="evidence" value="ECO:0007669"/>
    <property type="project" value="UniProtKB-SubCell"/>
</dbReference>
<dbReference type="PROSITE" id="PS50893">
    <property type="entry name" value="ABC_TRANSPORTER_2"/>
    <property type="match status" value="1"/>
</dbReference>
<dbReference type="InterPro" id="IPR003593">
    <property type="entry name" value="AAA+_ATPase"/>
</dbReference>
<keyword evidence="2" id="KW-0813">Transport</keyword>
<dbReference type="Gene3D" id="3.40.50.300">
    <property type="entry name" value="P-loop containing nucleotide triphosphate hydrolases"/>
    <property type="match status" value="1"/>
</dbReference>
<dbReference type="VEuPathDB" id="TriTrypDB:BSAL_13450"/>
<dbReference type="OMA" id="RTFMWIG"/>
<protein>
    <submittedName>
        <fullName evidence="12">ABC transporter, putative</fullName>
    </submittedName>
</protein>
<dbReference type="CDD" id="cd18560">
    <property type="entry name" value="ABC_6TM_ATM1_ABCB7_HMT1_ABCB6"/>
    <property type="match status" value="1"/>
</dbReference>
<feature type="transmembrane region" description="Helical" evidence="9">
    <location>
        <begin position="63"/>
        <end position="81"/>
    </location>
</feature>
<organism evidence="12 13">
    <name type="scientific">Bodo saltans</name>
    <name type="common">Flagellated protozoan</name>
    <dbReference type="NCBI Taxonomy" id="75058"/>
    <lineage>
        <taxon>Eukaryota</taxon>
        <taxon>Discoba</taxon>
        <taxon>Euglenozoa</taxon>
        <taxon>Kinetoplastea</taxon>
        <taxon>Metakinetoplastina</taxon>
        <taxon>Eubodonida</taxon>
        <taxon>Bodonidae</taxon>
        <taxon>Bodo</taxon>
    </lineage>
</organism>
<comment type="similarity">
    <text evidence="8">Belongs to the ABC transporter superfamily. ABCB family. Heavy Metal importer (TC 3.A.1.210) subfamily.</text>
</comment>
<dbReference type="Proteomes" id="UP000051952">
    <property type="component" value="Unassembled WGS sequence"/>
</dbReference>
<reference evidence="13" key="1">
    <citation type="submission" date="2015-09" db="EMBL/GenBank/DDBJ databases">
        <authorList>
            <consortium name="Pathogen Informatics"/>
        </authorList>
    </citation>
    <scope>NUCLEOTIDE SEQUENCE [LARGE SCALE GENOMIC DNA]</scope>
    <source>
        <strain evidence="13">Lake Konstanz</strain>
    </source>
</reference>
<keyword evidence="3 9" id="KW-0812">Transmembrane</keyword>
<evidence type="ECO:0000256" key="3">
    <source>
        <dbReference type="ARBA" id="ARBA00022692"/>
    </source>
</evidence>
<evidence type="ECO:0000256" key="1">
    <source>
        <dbReference type="ARBA" id="ARBA00004141"/>
    </source>
</evidence>
<feature type="transmembrane region" description="Helical" evidence="9">
    <location>
        <begin position="93"/>
        <end position="112"/>
    </location>
</feature>
<dbReference type="SUPFAM" id="SSF52540">
    <property type="entry name" value="P-loop containing nucleoside triphosphate hydrolases"/>
    <property type="match status" value="1"/>
</dbReference>
<dbReference type="GO" id="GO:0016887">
    <property type="term" value="F:ATP hydrolysis activity"/>
    <property type="evidence" value="ECO:0007669"/>
    <property type="project" value="InterPro"/>
</dbReference>
<evidence type="ECO:0000256" key="6">
    <source>
        <dbReference type="ARBA" id="ARBA00022989"/>
    </source>
</evidence>
<comment type="subcellular location">
    <subcellularLocation>
        <location evidence="1">Membrane</location>
        <topology evidence="1">Multi-pass membrane protein</topology>
    </subcellularLocation>
</comment>
<gene>
    <name evidence="12" type="ORF">BSAL_13450</name>
</gene>
<keyword evidence="6 9" id="KW-1133">Transmembrane helix</keyword>
<dbReference type="SUPFAM" id="SSF90123">
    <property type="entry name" value="ABC transporter transmembrane region"/>
    <property type="match status" value="1"/>
</dbReference>
<evidence type="ECO:0000259" key="10">
    <source>
        <dbReference type="PROSITE" id="PS50893"/>
    </source>
</evidence>
<dbReference type="Pfam" id="PF00005">
    <property type="entry name" value="ABC_tran"/>
    <property type="match status" value="1"/>
</dbReference>
<keyword evidence="7 9" id="KW-0472">Membrane</keyword>
<keyword evidence="4" id="KW-0547">Nucleotide-binding</keyword>
<evidence type="ECO:0000256" key="4">
    <source>
        <dbReference type="ARBA" id="ARBA00022741"/>
    </source>
</evidence>
<dbReference type="PANTHER" id="PTHR24221">
    <property type="entry name" value="ATP-BINDING CASSETTE SUB-FAMILY B"/>
    <property type="match status" value="1"/>
</dbReference>
<dbReference type="InterPro" id="IPR036640">
    <property type="entry name" value="ABC1_TM_sf"/>
</dbReference>
<dbReference type="SMART" id="SM00382">
    <property type="entry name" value="AAA"/>
    <property type="match status" value="1"/>
</dbReference>
<dbReference type="OrthoDB" id="6500128at2759"/>
<dbReference type="Gene3D" id="1.20.1560.10">
    <property type="entry name" value="ABC transporter type 1, transmembrane domain"/>
    <property type="match status" value="1"/>
</dbReference>
<evidence type="ECO:0000259" key="11">
    <source>
        <dbReference type="PROSITE" id="PS50929"/>
    </source>
</evidence>
<dbReference type="Pfam" id="PF00664">
    <property type="entry name" value="ABC_membrane"/>
    <property type="match status" value="1"/>
</dbReference>
<evidence type="ECO:0000313" key="12">
    <source>
        <dbReference type="EMBL" id="CUG88051.1"/>
    </source>
</evidence>
<evidence type="ECO:0000256" key="8">
    <source>
        <dbReference type="ARBA" id="ARBA00024363"/>
    </source>
</evidence>
<feature type="non-terminal residue" evidence="12">
    <location>
        <position position="1"/>
    </location>
</feature>
<evidence type="ECO:0000256" key="5">
    <source>
        <dbReference type="ARBA" id="ARBA00022840"/>
    </source>
</evidence>
<evidence type="ECO:0000313" key="13">
    <source>
        <dbReference type="Proteomes" id="UP000051952"/>
    </source>
</evidence>
<feature type="non-terminal residue" evidence="12">
    <location>
        <position position="754"/>
    </location>
</feature>
<feature type="transmembrane region" description="Helical" evidence="9">
    <location>
        <begin position="27"/>
        <end position="48"/>
    </location>
</feature>
<sequence>RSPEEVEKEKQCLVVKEQLRSYRWKQAVLATAVIAMIAGLSAAGLVLVHPDDYSSYQPSNTCLDIAIPVVLFELFVLYAAWRRGECGGLNEAAQFVSSFVLVVITSKLWVFSQWGTRPAAGAVVGVSGCVVFVQFVLFVQATSLTATERLNLRWGAFKQILRPYFIPRGLRNKIFVVLTWIVLISGKVCAIYSPIILGQIVTNLTATPPTNPMGLIAIYCFLNLVPSLLQEVQDNLYVKVWQVAYAEVAETTFTHLHALSLEWHLKKRMGNIVRAMDRGMNGADTLMYYSMIYLFPALGSAIAAFVVFALHFQQREIAAVCFLAFGTYAWVTFTITVWRRKFREAMNKHDNEMHDKASDSLMNFETVKCFTNEEHEVNHYISSVHEYQKGSFKTQASTSVLNVSQSTTIQLAMLGSLLIASYCVVHHDDGFAPGEFVAIQAYVMTIFNPLSYLGMIYNSIINSLVDIQNLGDILIAPIEVTDAPDALELATTLLPSVGRAPMPGRSEDAAAGVSVEFRDVLFKYPTASATQGLKGISFTVPGGTTTAIVGPTGSGKSTIGRLLFRFYDVDAGSVLVNGEDVRHCTQHSLRRLIGVVPQDTSLFNETIRYNIKYGRIGATEEEMIAAAQQACVHEFVMRNDGGYDTMCGERGLKLSGGEKQRIAIARCLLKNPPVVLLDEATSALDNQTEREVQKAMECLEGRTTIMIAHRLSTVQRADQIIVLKDGVIVERGTHLQLLAVPDGAYAAMWNAQLL</sequence>
<dbReference type="AlphaFoldDB" id="A0A0S4JF49"/>
<feature type="domain" description="ABC transmembrane type-1" evidence="11">
    <location>
        <begin position="181"/>
        <end position="462"/>
    </location>
</feature>
<feature type="transmembrane region" description="Helical" evidence="9">
    <location>
        <begin position="286"/>
        <end position="311"/>
    </location>
</feature>
<dbReference type="InterPro" id="IPR011527">
    <property type="entry name" value="ABC1_TM_dom"/>
</dbReference>
<dbReference type="PROSITE" id="PS50929">
    <property type="entry name" value="ABC_TM1F"/>
    <property type="match status" value="1"/>
</dbReference>
<dbReference type="InterPro" id="IPR017871">
    <property type="entry name" value="ABC_transporter-like_CS"/>
</dbReference>
<dbReference type="EMBL" id="CYKH01001614">
    <property type="protein sequence ID" value="CUG88051.1"/>
    <property type="molecule type" value="Genomic_DNA"/>
</dbReference>
<evidence type="ECO:0000256" key="9">
    <source>
        <dbReference type="SAM" id="Phobius"/>
    </source>
</evidence>